<evidence type="ECO:0000256" key="11">
    <source>
        <dbReference type="SAM" id="Phobius"/>
    </source>
</evidence>
<feature type="binding site" evidence="10">
    <location>
        <position position="195"/>
    </location>
    <ligand>
        <name>Fe cation</name>
        <dbReference type="ChEBI" id="CHEBI:24875"/>
        <label>2</label>
    </ligand>
</feature>
<dbReference type="AlphaFoldDB" id="A0A1V0UZZ8"/>
<dbReference type="PROSITE" id="PS00368">
    <property type="entry name" value="RIBORED_SMALL"/>
    <property type="match status" value="1"/>
</dbReference>
<dbReference type="RefSeq" id="WP_083041653.1">
    <property type="nucleotide sequence ID" value="NZ_CP020558.1"/>
</dbReference>
<dbReference type="EMBL" id="CP020558">
    <property type="protein sequence ID" value="ARF70671.1"/>
    <property type="molecule type" value="Genomic_DNA"/>
</dbReference>
<dbReference type="InterPro" id="IPR009078">
    <property type="entry name" value="Ferritin-like_SF"/>
</dbReference>
<keyword evidence="3 8" id="KW-0479">Metal-binding</keyword>
<feature type="binding site" evidence="10">
    <location>
        <position position="66"/>
    </location>
    <ligand>
        <name>Fe cation</name>
        <dbReference type="ChEBI" id="CHEBI:24875"/>
        <label>1</label>
    </ligand>
</feature>
<dbReference type="PIRSF" id="PIRSF000355">
    <property type="entry name" value="NrdB"/>
    <property type="match status" value="1"/>
</dbReference>
<accession>A0A1V0UZZ8</accession>
<dbReference type="EC" id="1.17.4.1" evidence="8"/>
<evidence type="ECO:0000256" key="1">
    <source>
        <dbReference type="ARBA" id="ARBA00009303"/>
    </source>
</evidence>
<dbReference type="GO" id="GO:0046872">
    <property type="term" value="F:metal ion binding"/>
    <property type="evidence" value="ECO:0007669"/>
    <property type="project" value="UniProtKB-KW"/>
</dbReference>
<dbReference type="Proteomes" id="UP000192727">
    <property type="component" value="Plasmid pPLP3"/>
</dbReference>
<feature type="binding site" evidence="10">
    <location>
        <position position="97"/>
    </location>
    <ligand>
        <name>Fe cation</name>
        <dbReference type="ChEBI" id="CHEBI:24875"/>
        <label>1</label>
    </ligand>
</feature>
<evidence type="ECO:0000313" key="12">
    <source>
        <dbReference type="EMBL" id="ARF70671.1"/>
    </source>
</evidence>
<evidence type="ECO:0000313" key="13">
    <source>
        <dbReference type="Proteomes" id="UP000192727"/>
    </source>
</evidence>
<evidence type="ECO:0000256" key="3">
    <source>
        <dbReference type="ARBA" id="ARBA00022723"/>
    </source>
</evidence>
<comment type="catalytic activity">
    <reaction evidence="7 8">
        <text>a 2'-deoxyribonucleoside 5'-diphosphate + [thioredoxin]-disulfide + H2O = a ribonucleoside 5'-diphosphate + [thioredoxin]-dithiol</text>
        <dbReference type="Rhea" id="RHEA:23252"/>
        <dbReference type="Rhea" id="RHEA-COMP:10698"/>
        <dbReference type="Rhea" id="RHEA-COMP:10700"/>
        <dbReference type="ChEBI" id="CHEBI:15377"/>
        <dbReference type="ChEBI" id="CHEBI:29950"/>
        <dbReference type="ChEBI" id="CHEBI:50058"/>
        <dbReference type="ChEBI" id="CHEBI:57930"/>
        <dbReference type="ChEBI" id="CHEBI:73316"/>
        <dbReference type="EC" id="1.17.4.1"/>
    </reaction>
</comment>
<reference evidence="12 13" key="1">
    <citation type="submission" date="2017-03" db="EMBL/GenBank/DDBJ databases">
        <title>Paenibacillus larvae genome sequencing.</title>
        <authorList>
            <person name="Dingman D.W."/>
        </authorList>
    </citation>
    <scope>NUCLEOTIDE SEQUENCE [LARGE SCALE GENOMIC DNA]</scope>
    <source>
        <strain evidence="12 13">SAG 10367</strain>
        <plasmid evidence="13">pplp3</plasmid>
    </source>
</reference>
<evidence type="ECO:0000256" key="10">
    <source>
        <dbReference type="PIRSR" id="PIRSR000355-2"/>
    </source>
</evidence>
<keyword evidence="12" id="KW-0614">Plasmid</keyword>
<comment type="similarity">
    <text evidence="1 8">Belongs to the ribonucleoside diphosphate reductase small chain family.</text>
</comment>
<dbReference type="GO" id="GO:0009263">
    <property type="term" value="P:deoxyribonucleotide biosynthetic process"/>
    <property type="evidence" value="ECO:0007669"/>
    <property type="project" value="UniProtKB-KW"/>
</dbReference>
<comment type="function">
    <text evidence="8">Provides the precursors necessary for DNA synthesis. Catalyzes the biosynthesis of deoxyribonucleotides from the corresponding ribonucleotides.</text>
</comment>
<dbReference type="NCBIfam" id="NF007183">
    <property type="entry name" value="PRK09614.1-2"/>
    <property type="match status" value="1"/>
</dbReference>
<keyword evidence="11" id="KW-1133">Transmembrane helix</keyword>
<dbReference type="NCBIfam" id="TIGR04171">
    <property type="entry name" value="RNR_1b_NrdF"/>
    <property type="match status" value="1"/>
</dbReference>
<dbReference type="GO" id="GO:0004748">
    <property type="term" value="F:ribonucleoside-diphosphate reductase activity, thioredoxin disulfide as acceptor"/>
    <property type="evidence" value="ECO:0007669"/>
    <property type="project" value="UniProtKB-EC"/>
</dbReference>
<comment type="cofactor">
    <cofactor evidence="8 10">
        <name>Fe cation</name>
        <dbReference type="ChEBI" id="CHEBI:24875"/>
    </cofactor>
    <text evidence="8 10">Binds 2 iron ions per subunit.</text>
</comment>
<feature type="binding site" evidence="10">
    <location>
        <position position="100"/>
    </location>
    <ligand>
        <name>Fe cation</name>
        <dbReference type="ChEBI" id="CHEBI:24875"/>
        <label>1</label>
    </ligand>
</feature>
<feature type="active site" evidence="9">
    <location>
        <position position="104"/>
    </location>
</feature>
<feature type="binding site" evidence="10">
    <location>
        <position position="161"/>
    </location>
    <ligand>
        <name>Fe cation</name>
        <dbReference type="ChEBI" id="CHEBI:24875"/>
        <label>2</label>
    </ligand>
</feature>
<protein>
    <recommendedName>
        <fullName evidence="8">Ribonucleoside-diphosphate reductase subunit beta</fullName>
        <ecNumber evidence="8">1.17.4.1</ecNumber>
    </recommendedName>
</protein>
<dbReference type="InterPro" id="IPR026494">
    <property type="entry name" value="RNR_NrdF-like"/>
</dbReference>
<evidence type="ECO:0000256" key="2">
    <source>
        <dbReference type="ARBA" id="ARBA00011209"/>
    </source>
</evidence>
<dbReference type="InterPro" id="IPR030475">
    <property type="entry name" value="RNR_small_AS"/>
</dbReference>
<evidence type="ECO:0000256" key="9">
    <source>
        <dbReference type="PIRSR" id="PIRSR000355-1"/>
    </source>
</evidence>
<evidence type="ECO:0000256" key="7">
    <source>
        <dbReference type="ARBA" id="ARBA00047754"/>
    </source>
</evidence>
<keyword evidence="5 8" id="KW-0408">Iron</keyword>
<dbReference type="CDD" id="cd01049">
    <property type="entry name" value="RNRR2"/>
    <property type="match status" value="1"/>
</dbReference>
<geneLocation type="plasmid" evidence="13">
    <name>pplp3</name>
</geneLocation>
<evidence type="ECO:0000256" key="5">
    <source>
        <dbReference type="ARBA" id="ARBA00023004"/>
    </source>
</evidence>
<keyword evidence="11" id="KW-0812">Transmembrane</keyword>
<keyword evidence="4 8" id="KW-0560">Oxidoreductase</keyword>
<dbReference type="PANTHER" id="PTHR23409">
    <property type="entry name" value="RIBONUCLEOSIDE-DIPHOSPHATE REDUCTASE SMALL CHAIN"/>
    <property type="match status" value="1"/>
</dbReference>
<evidence type="ECO:0000256" key="8">
    <source>
        <dbReference type="PIRNR" id="PIRNR000355"/>
    </source>
</evidence>
<dbReference type="SUPFAM" id="SSF47240">
    <property type="entry name" value="Ferritin-like"/>
    <property type="match status" value="1"/>
</dbReference>
<dbReference type="InterPro" id="IPR033909">
    <property type="entry name" value="RNR_small"/>
</dbReference>
<organism evidence="12 13">
    <name type="scientific">Paenibacillus larvae subsp. pulvifaciens</name>
    <dbReference type="NCBI Taxonomy" id="1477"/>
    <lineage>
        <taxon>Bacteria</taxon>
        <taxon>Bacillati</taxon>
        <taxon>Bacillota</taxon>
        <taxon>Bacilli</taxon>
        <taxon>Bacillales</taxon>
        <taxon>Paenibacillaceae</taxon>
        <taxon>Paenibacillus</taxon>
    </lineage>
</organism>
<evidence type="ECO:0000256" key="4">
    <source>
        <dbReference type="ARBA" id="ARBA00023002"/>
    </source>
</evidence>
<dbReference type="Gene3D" id="1.10.620.20">
    <property type="entry name" value="Ribonucleotide Reductase, subunit A"/>
    <property type="match status" value="1"/>
</dbReference>
<evidence type="ECO:0000256" key="6">
    <source>
        <dbReference type="ARBA" id="ARBA00023116"/>
    </source>
</evidence>
<dbReference type="InterPro" id="IPR012348">
    <property type="entry name" value="RNR-like"/>
</dbReference>
<feature type="binding site" evidence="10">
    <location>
        <position position="97"/>
    </location>
    <ligand>
        <name>Fe cation</name>
        <dbReference type="ChEBI" id="CHEBI:24875"/>
        <label>2</label>
    </ligand>
</feature>
<name>A0A1V0UZZ8_9BACL</name>
<dbReference type="UniPathway" id="UPA00326"/>
<keyword evidence="11" id="KW-0472">Membrane</keyword>
<feature type="binding site" evidence="10">
    <location>
        <position position="198"/>
    </location>
    <ligand>
        <name>Fe cation</name>
        <dbReference type="ChEBI" id="CHEBI:24875"/>
        <label>2</label>
    </ligand>
</feature>
<dbReference type="Pfam" id="PF00268">
    <property type="entry name" value="Ribonuc_red_sm"/>
    <property type="match status" value="1"/>
</dbReference>
<sequence length="323" mass="37741">MTKVFEAINWNALKDDYVLAFWDQQQQQYWLDKEIPVSSDKMTWIEMEPHEREVYKRVLGGLTLLDTEQSLVGMPKIAEKVTNQHKRAVLTLFANMEAIHAKSYSTIFTTLATNEEIDEIFSWVRENKYLQKKANIIDKYYTSIVAERDLYIALVASVFLESFLFYSGFYYPLLLSGQGKMTASGEIISLIIRDESIHGVFVGLLAQEIFRNFKKAEQRKLQEEVIKLLEELYANELLYTDELYSTIGLNEDVKKYIRYNANKALMNIGYEQYFTEEEINPIVLNGIRTETKQHDFFSVKGNSYTKATNVEPLKDEDFDFNFQ</sequence>
<dbReference type="PANTHER" id="PTHR23409:SF18">
    <property type="entry name" value="RIBONUCLEOSIDE-DIPHOSPHATE REDUCTASE SUBUNIT M2"/>
    <property type="match status" value="1"/>
</dbReference>
<comment type="subunit">
    <text evidence="2">Tetramer of two alpha and two beta subunits.</text>
</comment>
<gene>
    <name evidence="12" type="ORF">B7C51_24670</name>
</gene>
<proteinExistence type="inferred from homology"/>
<keyword evidence="6 8" id="KW-0215">Deoxyribonucleotide synthesis</keyword>
<feature type="transmembrane region" description="Helical" evidence="11">
    <location>
        <begin position="150"/>
        <end position="171"/>
    </location>
</feature>
<dbReference type="GO" id="GO:0005971">
    <property type="term" value="C:ribonucleoside-diphosphate reductase complex"/>
    <property type="evidence" value="ECO:0007669"/>
    <property type="project" value="InterPro"/>
</dbReference>
<dbReference type="InterPro" id="IPR000358">
    <property type="entry name" value="RNR_small_fam"/>
</dbReference>